<proteinExistence type="predicted"/>
<name>A0A5J4NVX9_9TREM</name>
<keyword evidence="2" id="KW-1185">Reference proteome</keyword>
<evidence type="ECO:0000313" key="1">
    <source>
        <dbReference type="EMBL" id="KAA3679703.1"/>
    </source>
</evidence>
<accession>A0A5J4NVX9</accession>
<organism evidence="1 2">
    <name type="scientific">Paragonimus westermani</name>
    <dbReference type="NCBI Taxonomy" id="34504"/>
    <lineage>
        <taxon>Eukaryota</taxon>
        <taxon>Metazoa</taxon>
        <taxon>Spiralia</taxon>
        <taxon>Lophotrochozoa</taxon>
        <taxon>Platyhelminthes</taxon>
        <taxon>Trematoda</taxon>
        <taxon>Digenea</taxon>
        <taxon>Plagiorchiida</taxon>
        <taxon>Troglotremata</taxon>
        <taxon>Troglotrematidae</taxon>
        <taxon>Paragonimus</taxon>
    </lineage>
</organism>
<comment type="caution">
    <text evidence="1">The sequence shown here is derived from an EMBL/GenBank/DDBJ whole genome shotgun (WGS) entry which is preliminary data.</text>
</comment>
<reference evidence="1 2" key="1">
    <citation type="journal article" date="2019" name="Gigascience">
        <title>Whole-genome sequence of the oriental lung fluke Paragonimus westermani.</title>
        <authorList>
            <person name="Oey H."/>
            <person name="Zakrzewski M."/>
            <person name="Narain K."/>
            <person name="Devi K.R."/>
            <person name="Agatsuma T."/>
            <person name="Nawaratna S."/>
            <person name="Gobert G.N."/>
            <person name="Jones M.K."/>
            <person name="Ragan M.A."/>
            <person name="McManus D.P."/>
            <person name="Krause L."/>
        </authorList>
    </citation>
    <scope>NUCLEOTIDE SEQUENCE [LARGE SCALE GENOMIC DNA]</scope>
    <source>
        <strain evidence="1 2">IND2009</strain>
    </source>
</reference>
<dbReference type="AlphaFoldDB" id="A0A5J4NVX9"/>
<evidence type="ECO:0000313" key="2">
    <source>
        <dbReference type="Proteomes" id="UP000324629"/>
    </source>
</evidence>
<sequence length="372" mass="42318">MKPLESIPADAYLDSHLYCISGLGGISAADYQLFGVFKLTSFSKRILRIRVVTDPDLCTSIKEVQRVHMAMFSSIFTAYESDCSVWQTAEEPLTLEMFQSSLPLLFKDTQICDTIPSGGIRSVPPFRHLDSTERLWDAIKIVHSRQTFRGLLNCATHYLLKHRELLKLHRHNHTQLATRLRTLLNSQGPIHLDSSSAFPYGIEYLLEIGLNKLTNDCISVLETAIPDCVSTVDDEASVVELHHRWAQLHHLYKASCLFLSLSPYCSKQVVIREVRAILNTSDPKGEWRVGLFEDPSRGPLVVSHQLSLPLSELLVPLSSIPPSLWIMRMDATEPVRTSVRLVYEHVPTRDDVDRYICHEMRLTDSYWPNANH</sequence>
<gene>
    <name evidence="1" type="ORF">DEA37_0014468</name>
</gene>
<dbReference type="Proteomes" id="UP000324629">
    <property type="component" value="Unassembled WGS sequence"/>
</dbReference>
<protein>
    <submittedName>
        <fullName evidence="1">Uncharacterized protein</fullName>
    </submittedName>
</protein>
<dbReference type="EMBL" id="QNGE01000659">
    <property type="protein sequence ID" value="KAA3679703.1"/>
    <property type="molecule type" value="Genomic_DNA"/>
</dbReference>